<organism evidence="1">
    <name type="scientific">Arundo donax</name>
    <name type="common">Giant reed</name>
    <name type="synonym">Donax arundinaceus</name>
    <dbReference type="NCBI Taxonomy" id="35708"/>
    <lineage>
        <taxon>Eukaryota</taxon>
        <taxon>Viridiplantae</taxon>
        <taxon>Streptophyta</taxon>
        <taxon>Embryophyta</taxon>
        <taxon>Tracheophyta</taxon>
        <taxon>Spermatophyta</taxon>
        <taxon>Magnoliopsida</taxon>
        <taxon>Liliopsida</taxon>
        <taxon>Poales</taxon>
        <taxon>Poaceae</taxon>
        <taxon>PACMAD clade</taxon>
        <taxon>Arundinoideae</taxon>
        <taxon>Arundineae</taxon>
        <taxon>Arundo</taxon>
    </lineage>
</organism>
<accession>A0A0A9SAJ3</accession>
<evidence type="ECO:0000313" key="1">
    <source>
        <dbReference type="EMBL" id="JAD80569.1"/>
    </source>
</evidence>
<dbReference type="EMBL" id="GBRH01217326">
    <property type="protein sequence ID" value="JAD80569.1"/>
    <property type="molecule type" value="Transcribed_RNA"/>
</dbReference>
<proteinExistence type="predicted"/>
<name>A0A0A9SAJ3_ARUDO</name>
<reference evidence="1" key="2">
    <citation type="journal article" date="2015" name="Data Brief">
        <title>Shoot transcriptome of the giant reed, Arundo donax.</title>
        <authorList>
            <person name="Barrero R.A."/>
            <person name="Guerrero F.D."/>
            <person name="Moolhuijzen P."/>
            <person name="Goolsby J.A."/>
            <person name="Tidwell J."/>
            <person name="Bellgard S.E."/>
            <person name="Bellgard M.I."/>
        </authorList>
    </citation>
    <scope>NUCLEOTIDE SEQUENCE</scope>
    <source>
        <tissue evidence="1">Shoot tissue taken approximately 20 cm above the soil surface</tissue>
    </source>
</reference>
<protein>
    <submittedName>
        <fullName evidence="1">Uncharacterized protein</fullName>
    </submittedName>
</protein>
<reference evidence="1" key="1">
    <citation type="submission" date="2014-09" db="EMBL/GenBank/DDBJ databases">
        <authorList>
            <person name="Magalhaes I.L.F."/>
            <person name="Oliveira U."/>
            <person name="Santos F.R."/>
            <person name="Vidigal T.H.D.A."/>
            <person name="Brescovit A.D."/>
            <person name="Santos A.J."/>
        </authorList>
    </citation>
    <scope>NUCLEOTIDE SEQUENCE</scope>
    <source>
        <tissue evidence="1">Shoot tissue taken approximately 20 cm above the soil surface</tissue>
    </source>
</reference>
<sequence>MLVLYIGHNLFQEYHDPCSMKAVSQALSTFLSDALSLLTYICLGPPSQCNPLCSLYGKEHRHSIF</sequence>
<dbReference type="AlphaFoldDB" id="A0A0A9SAJ3"/>